<evidence type="ECO:0000313" key="1">
    <source>
        <dbReference type="EMBL" id="OUI98334.1"/>
    </source>
</evidence>
<evidence type="ECO:0000313" key="2">
    <source>
        <dbReference type="Proteomes" id="UP000196086"/>
    </source>
</evidence>
<gene>
    <name evidence="1" type="ORF">HK14_15645</name>
</gene>
<dbReference type="RefSeq" id="WP_205665046.1">
    <property type="nucleotide sequence ID" value="NZ_JOMQ01000095.1"/>
</dbReference>
<name>A0A1Z5YR79_9PROT</name>
<proteinExistence type="predicted"/>
<dbReference type="AlphaFoldDB" id="A0A1Z5YR79"/>
<dbReference type="Proteomes" id="UP000196086">
    <property type="component" value="Unassembled WGS sequence"/>
</dbReference>
<evidence type="ECO:0008006" key="3">
    <source>
        <dbReference type="Google" id="ProtNLM"/>
    </source>
</evidence>
<organism evidence="1 2">
    <name type="scientific">Acetobacter cibinongensis</name>
    <dbReference type="NCBI Taxonomy" id="146475"/>
    <lineage>
        <taxon>Bacteria</taxon>
        <taxon>Pseudomonadati</taxon>
        <taxon>Pseudomonadota</taxon>
        <taxon>Alphaproteobacteria</taxon>
        <taxon>Acetobacterales</taxon>
        <taxon>Acetobacteraceae</taxon>
        <taxon>Acetobacter</taxon>
    </lineage>
</organism>
<dbReference type="InterPro" id="IPR018755">
    <property type="entry name" value="Phage_Mu_Gp48"/>
</dbReference>
<comment type="caution">
    <text evidence="1">The sequence shown here is derived from an EMBL/GenBank/DDBJ whole genome shotgun (WGS) entry which is preliminary data.</text>
</comment>
<dbReference type="Pfam" id="PF10076">
    <property type="entry name" value="Phage_Mu_Gp48"/>
    <property type="match status" value="1"/>
</dbReference>
<protein>
    <recommendedName>
        <fullName evidence="3">DUF2313 domain-containing protein</fullName>
    </recommendedName>
</protein>
<reference evidence="1 2" key="1">
    <citation type="submission" date="2014-06" db="EMBL/GenBank/DDBJ databases">
        <authorList>
            <person name="Ju J."/>
            <person name="Zhang J."/>
        </authorList>
    </citation>
    <scope>NUCLEOTIDE SEQUENCE [LARGE SCALE GENOMIC DNA]</scope>
    <source>
        <strain evidence="1 2">DsW_47</strain>
    </source>
</reference>
<sequence>MIRTPQKIRDEWLHDLMPPGAIERSEDGNLAKLLLGFAGPFSTLEGDIDGLALEISPGTATGLLADYEAVLGPDPCGRDKGGLSVAQRQALALQRWVAASGVTPDFFKNMAAAAGFTITIEETDTPIYGRVRMGAARYGTSEMRFVWIVTLPSTTTGLECPMRRLCPAQATLVFKYADAA</sequence>
<dbReference type="EMBL" id="JOMQ01000095">
    <property type="protein sequence ID" value="OUI98334.1"/>
    <property type="molecule type" value="Genomic_DNA"/>
</dbReference>
<accession>A0A1Z5YR79</accession>